<organism evidence="2 3">
    <name type="scientific">Faecalicatena orotica</name>
    <dbReference type="NCBI Taxonomy" id="1544"/>
    <lineage>
        <taxon>Bacteria</taxon>
        <taxon>Bacillati</taxon>
        <taxon>Bacillota</taxon>
        <taxon>Clostridia</taxon>
        <taxon>Lachnospirales</taxon>
        <taxon>Lachnospiraceae</taxon>
        <taxon>Faecalicatena</taxon>
    </lineage>
</organism>
<sequence length="117" mass="13783">MYIMGICPAFSEIQNNYKNEICWIAQFSKLINNNKMADFLYSEAKELQNVIIESQKEKEVLQRRIDKIKGNDFMKKVLKMWYMDGMNHNEIASTLNIGKAYSEDLKCDGDELLRILY</sequence>
<keyword evidence="1" id="KW-0175">Coiled coil</keyword>
<comment type="caution">
    <text evidence="2">The sequence shown here is derived from an EMBL/GenBank/DDBJ whole genome shotgun (WGS) entry which is preliminary data.</text>
</comment>
<feature type="coiled-coil region" evidence="1">
    <location>
        <begin position="44"/>
        <end position="71"/>
    </location>
</feature>
<accession>A0A2Y9BEN6</accession>
<dbReference type="Pfam" id="PF07374">
    <property type="entry name" value="DUF1492"/>
    <property type="match status" value="1"/>
</dbReference>
<dbReference type="EMBL" id="QGDL01000006">
    <property type="protein sequence ID" value="PWJ29504.1"/>
    <property type="molecule type" value="Genomic_DNA"/>
</dbReference>
<reference evidence="2 3" key="1">
    <citation type="submission" date="2018-05" db="EMBL/GenBank/DDBJ databases">
        <title>The Hungate 1000. A catalogue of reference genomes from the rumen microbiome.</title>
        <authorList>
            <person name="Kelly W."/>
        </authorList>
    </citation>
    <scope>NUCLEOTIDE SEQUENCE [LARGE SCALE GENOMIC DNA]</scope>
    <source>
        <strain evidence="2 3">NLAE-zl-C242</strain>
    </source>
</reference>
<dbReference type="AlphaFoldDB" id="A0A2Y9BEN6"/>
<evidence type="ECO:0000313" key="2">
    <source>
        <dbReference type="EMBL" id="PWJ29504.1"/>
    </source>
</evidence>
<gene>
    <name evidence="2" type="ORF">A8806_106243</name>
</gene>
<proteinExistence type="predicted"/>
<evidence type="ECO:0000256" key="1">
    <source>
        <dbReference type="SAM" id="Coils"/>
    </source>
</evidence>
<name>A0A2Y9BEN6_9FIRM</name>
<dbReference type="InterPro" id="IPR010861">
    <property type="entry name" value="DUF1492"/>
</dbReference>
<dbReference type="Proteomes" id="UP000245845">
    <property type="component" value="Unassembled WGS sequence"/>
</dbReference>
<keyword evidence="3" id="KW-1185">Reference proteome</keyword>
<protein>
    <submittedName>
        <fullName evidence="2">Uncharacterized protein DUF1492</fullName>
    </submittedName>
</protein>
<evidence type="ECO:0000313" key="3">
    <source>
        <dbReference type="Proteomes" id="UP000245845"/>
    </source>
</evidence>